<gene>
    <name evidence="4" type="ORF">B0A50_04762</name>
</gene>
<dbReference type="PANTHER" id="PTHR43606">
    <property type="entry name" value="PHOSPHATASE, PUTATIVE (AFU_ORTHOLOGUE AFUA_6G08710)-RELATED"/>
    <property type="match status" value="1"/>
</dbReference>
<feature type="domain" description="Phospholipase D N-terminal" evidence="3">
    <location>
        <begin position="61"/>
        <end position="175"/>
    </location>
</feature>
<comment type="caution">
    <text evidence="4">The sequence shown here is derived from an EMBL/GenBank/DDBJ whole genome shotgun (WGS) entry which is preliminary data.</text>
</comment>
<dbReference type="InterPro" id="IPR052900">
    <property type="entry name" value="Phospholipid_Metab_Enz"/>
</dbReference>
<sequence>MKFSIITALSLSALSCASYVKNLNYRSPSEHHPGLGISLHKVNKRHTPGKRFEPSQLNFTHGVASGDPYPDSVILWTRASPMQGNVASNASVRGYVPLYNHGQDNVSTAPVCVEFKVAKTADFAEVESSGTVHTSSDIDYTVKVEAANLTAFTRYYYQFNICGSNVTSPIGRTKTTPAPTDYAAKVSIAIYSCANYPFGFFNAYGNPARKDSVDYVVHLGDYIYEYAGNGDYGNGQPINRVPRPEGITYTLQDYRQRLATYRTDLDLLLSHQQFPWIPVWDDHEVADNTYRDGMAFLNNTEASFVQDGGVSVDQRKMNAVRAYFEWMPIRQVEMDDNLRIWRSFSVGSLFDLVMLDTRQYDRSITDLYWNTDYIHTISNDASRTLMGSRQENWFYNQLTASANRGAKWRVIGSQIVFSRVNESVVYGSENPLNYDAWNGYQANRNRTLNHLYQNKIGNNIMLSGDSHASWVSDLVWLGHANYSAQTGAGSIGVEFGGSAVTSPCPYGQDITLAQANNFSDTLEAANPELHWNDLYYRGYFELHIGYDSANASYFGMPTIVDRNPYEISLANFTVVSGENRLSRPISNGVAESGSLKGGEIRETNITNNTATGMYFISHAGTEDI</sequence>
<evidence type="ECO:0008006" key="6">
    <source>
        <dbReference type="Google" id="ProtNLM"/>
    </source>
</evidence>
<dbReference type="Gene3D" id="2.60.40.380">
    <property type="entry name" value="Purple acid phosphatase-like, N-terminal"/>
    <property type="match status" value="1"/>
</dbReference>
<keyword evidence="1" id="KW-0732">Signal</keyword>
<name>A0A4U0TWI0_9PEZI</name>
<feature type="domain" description="PhoD-like phosphatase metallophosphatase" evidence="2">
    <location>
        <begin position="189"/>
        <end position="552"/>
    </location>
</feature>
<evidence type="ECO:0000313" key="4">
    <source>
        <dbReference type="EMBL" id="TKA26654.1"/>
    </source>
</evidence>
<keyword evidence="5" id="KW-1185">Reference proteome</keyword>
<dbReference type="PROSITE" id="PS51257">
    <property type="entry name" value="PROKAR_LIPOPROTEIN"/>
    <property type="match status" value="1"/>
</dbReference>
<evidence type="ECO:0000259" key="2">
    <source>
        <dbReference type="Pfam" id="PF09423"/>
    </source>
</evidence>
<dbReference type="EMBL" id="NAJL01000027">
    <property type="protein sequence ID" value="TKA26654.1"/>
    <property type="molecule type" value="Genomic_DNA"/>
</dbReference>
<accession>A0A4U0TWI0</accession>
<dbReference type="InterPro" id="IPR038607">
    <property type="entry name" value="PhoD-like_sf"/>
</dbReference>
<organism evidence="4 5">
    <name type="scientific">Salinomyces thailandicus</name>
    <dbReference type="NCBI Taxonomy" id="706561"/>
    <lineage>
        <taxon>Eukaryota</taxon>
        <taxon>Fungi</taxon>
        <taxon>Dikarya</taxon>
        <taxon>Ascomycota</taxon>
        <taxon>Pezizomycotina</taxon>
        <taxon>Dothideomycetes</taxon>
        <taxon>Dothideomycetidae</taxon>
        <taxon>Mycosphaerellales</taxon>
        <taxon>Teratosphaeriaceae</taxon>
        <taxon>Salinomyces</taxon>
    </lineage>
</organism>
<dbReference type="CDD" id="cd07389">
    <property type="entry name" value="MPP_PhoD"/>
    <property type="match status" value="1"/>
</dbReference>
<dbReference type="Pfam" id="PF16655">
    <property type="entry name" value="PhoD_N"/>
    <property type="match status" value="1"/>
</dbReference>
<dbReference type="OrthoDB" id="9992270at2759"/>
<dbReference type="InterPro" id="IPR032093">
    <property type="entry name" value="PhoD_N"/>
</dbReference>
<dbReference type="InterPro" id="IPR018946">
    <property type="entry name" value="PhoD-like_MPP"/>
</dbReference>
<proteinExistence type="predicted"/>
<evidence type="ECO:0000256" key="1">
    <source>
        <dbReference type="SAM" id="SignalP"/>
    </source>
</evidence>
<feature type="chain" id="PRO_5020945882" description="Alkaline phosphatase D" evidence="1">
    <location>
        <begin position="18"/>
        <end position="624"/>
    </location>
</feature>
<evidence type="ECO:0000313" key="5">
    <source>
        <dbReference type="Proteomes" id="UP000308549"/>
    </source>
</evidence>
<reference evidence="4 5" key="1">
    <citation type="submission" date="2017-03" db="EMBL/GenBank/DDBJ databases">
        <title>Genomes of endolithic fungi from Antarctica.</title>
        <authorList>
            <person name="Coleine C."/>
            <person name="Masonjones S."/>
            <person name="Stajich J.E."/>
        </authorList>
    </citation>
    <scope>NUCLEOTIDE SEQUENCE [LARGE SCALE GENOMIC DNA]</scope>
    <source>
        <strain evidence="4 5">CCFEE 6315</strain>
    </source>
</reference>
<dbReference type="InterPro" id="IPR029052">
    <property type="entry name" value="Metallo-depent_PP-like"/>
</dbReference>
<dbReference type="SUPFAM" id="SSF56300">
    <property type="entry name" value="Metallo-dependent phosphatases"/>
    <property type="match status" value="1"/>
</dbReference>
<dbReference type="Proteomes" id="UP000308549">
    <property type="component" value="Unassembled WGS sequence"/>
</dbReference>
<dbReference type="Gene3D" id="3.60.21.70">
    <property type="entry name" value="PhoD-like phosphatase"/>
    <property type="match status" value="1"/>
</dbReference>
<dbReference type="AlphaFoldDB" id="A0A4U0TWI0"/>
<dbReference type="Pfam" id="PF09423">
    <property type="entry name" value="PhoD"/>
    <property type="match status" value="1"/>
</dbReference>
<dbReference type="PANTHER" id="PTHR43606:SF7">
    <property type="entry name" value="PHOSPHATASE, PUTATIVE (AFU_ORTHOLOGUE AFUA_6G08710)-RELATED"/>
    <property type="match status" value="1"/>
</dbReference>
<feature type="signal peptide" evidence="1">
    <location>
        <begin position="1"/>
        <end position="17"/>
    </location>
</feature>
<evidence type="ECO:0000259" key="3">
    <source>
        <dbReference type="Pfam" id="PF16655"/>
    </source>
</evidence>
<protein>
    <recommendedName>
        <fullName evidence="6">Alkaline phosphatase D</fullName>
    </recommendedName>
</protein>